<dbReference type="Proteomes" id="UP000528460">
    <property type="component" value="Unassembled WGS sequence"/>
</dbReference>
<keyword evidence="1" id="KW-1133">Transmembrane helix</keyword>
<evidence type="ECO:0000256" key="1">
    <source>
        <dbReference type="SAM" id="Phobius"/>
    </source>
</evidence>
<name>A0A7Y4NES5_9BACT</name>
<accession>A0A7Y4NES5</accession>
<dbReference type="RefSeq" id="WP_171416546.1">
    <property type="nucleotide sequence ID" value="NZ_JABFJW010000151.1"/>
</dbReference>
<evidence type="ECO:0000313" key="2">
    <source>
        <dbReference type="EMBL" id="NOK11274.1"/>
    </source>
</evidence>
<reference evidence="2 3" key="1">
    <citation type="submission" date="2020-05" db="EMBL/GenBank/DDBJ databases">
        <authorList>
            <person name="Whitworth D."/>
        </authorList>
    </citation>
    <scope>NUCLEOTIDE SEQUENCE [LARGE SCALE GENOMIC DNA]</scope>
    <source>
        <strain evidence="2 3">CA046A</strain>
    </source>
</reference>
<organism evidence="2 3">
    <name type="scientific">Corallococcus exercitus</name>
    <dbReference type="NCBI Taxonomy" id="2316736"/>
    <lineage>
        <taxon>Bacteria</taxon>
        <taxon>Pseudomonadati</taxon>
        <taxon>Myxococcota</taxon>
        <taxon>Myxococcia</taxon>
        <taxon>Myxococcales</taxon>
        <taxon>Cystobacterineae</taxon>
        <taxon>Myxococcaceae</taxon>
        <taxon>Corallococcus</taxon>
    </lineage>
</organism>
<gene>
    <name evidence="2" type="ORF">HNS30_19720</name>
</gene>
<dbReference type="EMBL" id="JABFJW010000151">
    <property type="protein sequence ID" value="NOK11274.1"/>
    <property type="molecule type" value="Genomic_DNA"/>
</dbReference>
<sequence length="123" mass="13410">MEAPRQGSKRARILALIAVTLAGFAVGVLSDHLTGGAELSFENVVLAGMFSPWLVPFVGRGLVGVGAMRPVFVVGGWLFWPVYFLLARRWLAVGKGWRLAALWGWCSFGFFQVVHKFVAAMSV</sequence>
<dbReference type="AlphaFoldDB" id="A0A7Y4NES5"/>
<comment type="caution">
    <text evidence="2">The sequence shown here is derived from an EMBL/GenBank/DDBJ whole genome shotgun (WGS) entry which is preliminary data.</text>
</comment>
<protein>
    <submittedName>
        <fullName evidence="2">Uncharacterized protein</fullName>
    </submittedName>
</protein>
<evidence type="ECO:0000313" key="3">
    <source>
        <dbReference type="Proteomes" id="UP000528460"/>
    </source>
</evidence>
<keyword evidence="1" id="KW-0812">Transmembrane</keyword>
<feature type="transmembrane region" description="Helical" evidence="1">
    <location>
        <begin position="71"/>
        <end position="91"/>
    </location>
</feature>
<proteinExistence type="predicted"/>
<keyword evidence="1" id="KW-0472">Membrane</keyword>
<feature type="transmembrane region" description="Helical" evidence="1">
    <location>
        <begin position="97"/>
        <end position="118"/>
    </location>
</feature>